<evidence type="ECO:0000256" key="1">
    <source>
        <dbReference type="SAM" id="MobiDB-lite"/>
    </source>
</evidence>
<evidence type="ECO:0000313" key="3">
    <source>
        <dbReference type="Proteomes" id="UP000192247"/>
    </source>
</evidence>
<dbReference type="AlphaFoldDB" id="A0A1V9X4L0"/>
<dbReference type="EMBL" id="MNPL01025317">
    <property type="protein sequence ID" value="OQR68313.1"/>
    <property type="molecule type" value="Genomic_DNA"/>
</dbReference>
<name>A0A1V9X4L0_9ACAR</name>
<keyword evidence="3" id="KW-1185">Reference proteome</keyword>
<feature type="region of interest" description="Disordered" evidence="1">
    <location>
        <begin position="98"/>
        <end position="118"/>
    </location>
</feature>
<feature type="region of interest" description="Disordered" evidence="1">
    <location>
        <begin position="57"/>
        <end position="76"/>
    </location>
</feature>
<accession>A0A1V9X4L0</accession>
<protein>
    <submittedName>
        <fullName evidence="2">Uncharacterized protein</fullName>
    </submittedName>
</protein>
<organism evidence="2 3">
    <name type="scientific">Tropilaelaps mercedesae</name>
    <dbReference type="NCBI Taxonomy" id="418985"/>
    <lineage>
        <taxon>Eukaryota</taxon>
        <taxon>Metazoa</taxon>
        <taxon>Ecdysozoa</taxon>
        <taxon>Arthropoda</taxon>
        <taxon>Chelicerata</taxon>
        <taxon>Arachnida</taxon>
        <taxon>Acari</taxon>
        <taxon>Parasitiformes</taxon>
        <taxon>Mesostigmata</taxon>
        <taxon>Gamasina</taxon>
        <taxon>Dermanyssoidea</taxon>
        <taxon>Laelapidae</taxon>
        <taxon>Tropilaelaps</taxon>
    </lineage>
</organism>
<reference evidence="2 3" key="1">
    <citation type="journal article" date="2017" name="Gigascience">
        <title>Draft genome of the honey bee ectoparasitic mite, Tropilaelaps mercedesae, is shaped by the parasitic life history.</title>
        <authorList>
            <person name="Dong X."/>
            <person name="Armstrong S.D."/>
            <person name="Xia D."/>
            <person name="Makepeace B.L."/>
            <person name="Darby A.C."/>
            <person name="Kadowaki T."/>
        </authorList>
    </citation>
    <scope>NUCLEOTIDE SEQUENCE [LARGE SCALE GENOMIC DNA]</scope>
    <source>
        <strain evidence="2">Wuxi-XJTLU</strain>
    </source>
</reference>
<dbReference type="Proteomes" id="UP000192247">
    <property type="component" value="Unassembled WGS sequence"/>
</dbReference>
<sequence length="126" mass="13792">MATVAHRVKPSAGDNLKATGWRTWTNMHNQLFHYFKSLTQQLRPRARESLKHVATATRTTEEHGPFVHPPHPSAVQRTRDMSLPLHFGGGSVIVRAGVPPSATMDNNGNSSVSGPESTLRCDSVLV</sequence>
<comment type="caution">
    <text evidence="2">The sequence shown here is derived from an EMBL/GenBank/DDBJ whole genome shotgun (WGS) entry which is preliminary data.</text>
</comment>
<proteinExistence type="predicted"/>
<feature type="compositionally biased region" description="Polar residues" evidence="1">
    <location>
        <begin position="103"/>
        <end position="116"/>
    </location>
</feature>
<dbReference type="InParanoid" id="A0A1V9X4L0"/>
<evidence type="ECO:0000313" key="2">
    <source>
        <dbReference type="EMBL" id="OQR68313.1"/>
    </source>
</evidence>
<gene>
    <name evidence="2" type="ORF">BIW11_12988</name>
</gene>